<sequence>MYEFKLHPERKLLKGFYHCALGAIKDPLIIVLIVYTVLHTCFGLKEFGTKSIWPEWGTKLLEIFVVVIASAVSKFWPVSLSRELNAAKEDVYSPRVDVVREGVWIRISISRVVFGDVVFLKPGDQVPADGLFIDGDSLQLEPVENEPNSRIRLEVGRIDMVVGGCGRIVVVTAASRNWRNLQPHQVTWMVQKHVHELENLTSIIGRFGKAFAVSTFLWFLFLFVAGDNNEELVNGGNKSYIVQVLIALPGMLATPAIIALASSLEDWVLAVKTTLAYSMRSFLRDERVLIKKPHICHHVASVDTICFNKTGTLTSDS</sequence>
<dbReference type="InterPro" id="IPR008250">
    <property type="entry name" value="ATPase_P-typ_transduc_dom_A_sf"/>
</dbReference>
<dbReference type="Pfam" id="PF00122">
    <property type="entry name" value="E1-E2_ATPase"/>
    <property type="match status" value="1"/>
</dbReference>
<keyword evidence="2" id="KW-0812">Transmembrane</keyword>
<dbReference type="AlphaFoldDB" id="A0AAV1EF78"/>
<dbReference type="GO" id="GO:0005388">
    <property type="term" value="F:P-type calcium transporter activity"/>
    <property type="evidence" value="ECO:0007669"/>
    <property type="project" value="TreeGrafter"/>
</dbReference>
<keyword evidence="2" id="KW-1133">Transmembrane helix</keyword>
<dbReference type="Proteomes" id="UP001161247">
    <property type="component" value="Chromosome 9"/>
</dbReference>
<feature type="transmembrane region" description="Helical" evidence="2">
    <location>
        <begin position="207"/>
        <end position="225"/>
    </location>
</feature>
<evidence type="ECO:0000256" key="2">
    <source>
        <dbReference type="SAM" id="Phobius"/>
    </source>
</evidence>
<evidence type="ECO:0000256" key="1">
    <source>
        <dbReference type="ARBA" id="ARBA00022842"/>
    </source>
</evidence>
<dbReference type="SUPFAM" id="SSF81653">
    <property type="entry name" value="Calcium ATPase, transduction domain A"/>
    <property type="match status" value="1"/>
</dbReference>
<proteinExistence type="predicted"/>
<evidence type="ECO:0000313" key="5">
    <source>
        <dbReference type="Proteomes" id="UP001161247"/>
    </source>
</evidence>
<keyword evidence="2" id="KW-0472">Membrane</keyword>
<dbReference type="InterPro" id="IPR059000">
    <property type="entry name" value="ATPase_P-type_domA"/>
</dbReference>
<dbReference type="PANTHER" id="PTHR24093:SF434">
    <property type="entry name" value="CALCIUM-TRANSPORTING ATPASE 13, PLASMA MEMBRANE-TYPE-RELATED"/>
    <property type="match status" value="1"/>
</dbReference>
<keyword evidence="1" id="KW-0460">Magnesium</keyword>
<dbReference type="SUPFAM" id="SSF81665">
    <property type="entry name" value="Calcium ATPase, transmembrane domain M"/>
    <property type="match status" value="1"/>
</dbReference>
<evidence type="ECO:0000313" key="4">
    <source>
        <dbReference type="EMBL" id="CAI9118346.1"/>
    </source>
</evidence>
<dbReference type="PANTHER" id="PTHR24093">
    <property type="entry name" value="CATION TRANSPORTING ATPASE"/>
    <property type="match status" value="1"/>
</dbReference>
<dbReference type="EMBL" id="OX459126">
    <property type="protein sequence ID" value="CAI9118346.1"/>
    <property type="molecule type" value="Genomic_DNA"/>
</dbReference>
<dbReference type="InterPro" id="IPR023298">
    <property type="entry name" value="ATPase_P-typ_TM_dom_sf"/>
</dbReference>
<name>A0AAV1EF78_OLDCO</name>
<keyword evidence="5" id="KW-1185">Reference proteome</keyword>
<feature type="transmembrane region" description="Helical" evidence="2">
    <location>
        <begin position="240"/>
        <end position="262"/>
    </location>
</feature>
<dbReference type="GO" id="GO:0005886">
    <property type="term" value="C:plasma membrane"/>
    <property type="evidence" value="ECO:0007669"/>
    <property type="project" value="TreeGrafter"/>
</dbReference>
<gene>
    <name evidence="4" type="ORF">OLC1_LOCUS24236</name>
</gene>
<dbReference type="Gene3D" id="1.20.1110.10">
    <property type="entry name" value="Calcium-transporting ATPase, transmembrane domain"/>
    <property type="match status" value="2"/>
</dbReference>
<feature type="domain" description="P-type ATPase A" evidence="3">
    <location>
        <begin position="93"/>
        <end position="137"/>
    </location>
</feature>
<protein>
    <submittedName>
        <fullName evidence="4">OLC1v1019905C1</fullName>
    </submittedName>
</protein>
<reference evidence="4" key="1">
    <citation type="submission" date="2023-03" db="EMBL/GenBank/DDBJ databases">
        <authorList>
            <person name="Julca I."/>
        </authorList>
    </citation>
    <scope>NUCLEOTIDE SEQUENCE</scope>
</reference>
<organism evidence="4 5">
    <name type="scientific">Oldenlandia corymbosa var. corymbosa</name>
    <dbReference type="NCBI Taxonomy" id="529605"/>
    <lineage>
        <taxon>Eukaryota</taxon>
        <taxon>Viridiplantae</taxon>
        <taxon>Streptophyta</taxon>
        <taxon>Embryophyta</taxon>
        <taxon>Tracheophyta</taxon>
        <taxon>Spermatophyta</taxon>
        <taxon>Magnoliopsida</taxon>
        <taxon>eudicotyledons</taxon>
        <taxon>Gunneridae</taxon>
        <taxon>Pentapetalae</taxon>
        <taxon>asterids</taxon>
        <taxon>lamiids</taxon>
        <taxon>Gentianales</taxon>
        <taxon>Rubiaceae</taxon>
        <taxon>Rubioideae</taxon>
        <taxon>Spermacoceae</taxon>
        <taxon>Hedyotis-Oldenlandia complex</taxon>
        <taxon>Oldenlandia</taxon>
    </lineage>
</organism>
<feature type="transmembrane region" description="Helical" evidence="2">
    <location>
        <begin position="12"/>
        <end position="36"/>
    </location>
</feature>
<accession>A0AAV1EF78</accession>
<dbReference type="Gene3D" id="2.70.150.10">
    <property type="entry name" value="Calcium-transporting ATPase, cytoplasmic transduction domain A"/>
    <property type="match status" value="1"/>
</dbReference>
<evidence type="ECO:0000259" key="3">
    <source>
        <dbReference type="Pfam" id="PF00122"/>
    </source>
</evidence>